<feature type="compositionally biased region" description="Basic and acidic residues" evidence="1">
    <location>
        <begin position="109"/>
        <end position="134"/>
    </location>
</feature>
<feature type="region of interest" description="Disordered" evidence="1">
    <location>
        <begin position="109"/>
        <end position="161"/>
    </location>
</feature>
<dbReference type="AlphaFoldDB" id="A0A2V0RBS8"/>
<evidence type="ECO:0000313" key="2">
    <source>
        <dbReference type="EMBL" id="GBH22813.1"/>
    </source>
</evidence>
<evidence type="ECO:0000256" key="1">
    <source>
        <dbReference type="SAM" id="MobiDB-lite"/>
    </source>
</evidence>
<protein>
    <submittedName>
        <fullName evidence="2">Uncharacterized protein</fullName>
    </submittedName>
</protein>
<proteinExistence type="predicted"/>
<comment type="caution">
    <text evidence="2">The sequence shown here is derived from an EMBL/GenBank/DDBJ whole genome shotgun (WGS) entry which is preliminary data.</text>
</comment>
<organism evidence="2">
    <name type="scientific">viral metagenome</name>
    <dbReference type="NCBI Taxonomy" id="1070528"/>
    <lineage>
        <taxon>unclassified sequences</taxon>
        <taxon>metagenomes</taxon>
        <taxon>organismal metagenomes</taxon>
    </lineage>
</organism>
<name>A0A2V0RBS8_9ZZZZ</name>
<reference evidence="2" key="1">
    <citation type="submission" date="2017-04" db="EMBL/GenBank/DDBJ databases">
        <title>Unveiling RNA virosphere associated with marine microorganisms.</title>
        <authorList>
            <person name="Urayama S."/>
            <person name="Takaki Y."/>
            <person name="Nishi S."/>
            <person name="Yoshida Y."/>
            <person name="Deguchi S."/>
            <person name="Takai K."/>
            <person name="Nunoura T."/>
        </authorList>
    </citation>
    <scope>NUCLEOTIDE SEQUENCE</scope>
</reference>
<accession>A0A2V0RBS8</accession>
<sequence length="178" mass="18713">MSASLMLEAKKRREEAAKLSTRASDLETKATSGRRVSFASKVLGTLGFAVGAAAAPFTGGTTLVAGALAAGAGTGALGHGLGEAIDSDANNNVSRADKLRQRARELYKEADELERQGRAKQAEEQRRERKREEDANTAEMAKAVSVTVNSNNSSETVDGKSGALDEARTFPVICCLVL</sequence>
<feature type="compositionally biased region" description="Low complexity" evidence="1">
    <location>
        <begin position="144"/>
        <end position="156"/>
    </location>
</feature>
<dbReference type="EMBL" id="BDQE01000109">
    <property type="protein sequence ID" value="GBH22813.1"/>
    <property type="molecule type" value="Genomic_RNA"/>
</dbReference>